<gene>
    <name evidence="2" type="ORF">BKA07_003794</name>
</gene>
<proteinExistence type="inferred from homology"/>
<dbReference type="PANTHER" id="PTHR18964">
    <property type="entry name" value="ROK (REPRESSOR, ORF, KINASE) FAMILY"/>
    <property type="match status" value="1"/>
</dbReference>
<evidence type="ECO:0000256" key="1">
    <source>
        <dbReference type="ARBA" id="ARBA00006479"/>
    </source>
</evidence>
<keyword evidence="2" id="KW-0808">Transferase</keyword>
<name>A0A846RY52_9MICO</name>
<dbReference type="SUPFAM" id="SSF53067">
    <property type="entry name" value="Actin-like ATPase domain"/>
    <property type="match status" value="1"/>
</dbReference>
<keyword evidence="2" id="KW-0418">Kinase</keyword>
<dbReference type="Gene3D" id="3.30.420.40">
    <property type="match status" value="2"/>
</dbReference>
<dbReference type="EC" id="2.7.1.2" evidence="2"/>
<dbReference type="AlphaFoldDB" id="A0A846RY52"/>
<protein>
    <submittedName>
        <fullName evidence="2">Glucokinase</fullName>
        <ecNumber evidence="2">2.7.1.2</ecNumber>
    </submittedName>
</protein>
<sequence length="328" mass="32508">MTRAAVVAVDVGGTKIRTGSVIDDSVGHLREVPTPAAAGREAILDSIAEVAHAVMTDAAEAPGGPDLRWRVGLGSAGVIDPETGTVVSATDSLTGWTGTRLTAGLRDRLGLETRAVNDVHAHALGEALAGAARGTRSCLLVAAGTGIGGGLITAGRLLTGRHAAAGHIGHMPVASAQALPCPCGGVGHVEAIASGPAILAAHRLAGGGNVTSTRELAQVAAAGDAIAARAFDRAGRALGSALGGLANVLSPEAIVISGGLAGAGEPWWRPMREAFEAELIPAVRGLELAPAELGQDAALIGAASLWSADHGYSGSIDGTSDNTSEETD</sequence>
<evidence type="ECO:0000313" key="2">
    <source>
        <dbReference type="EMBL" id="NJC58759.1"/>
    </source>
</evidence>
<comment type="caution">
    <text evidence="2">The sequence shown here is derived from an EMBL/GenBank/DDBJ whole genome shotgun (WGS) entry which is preliminary data.</text>
</comment>
<dbReference type="InterPro" id="IPR000600">
    <property type="entry name" value="ROK"/>
</dbReference>
<dbReference type="PANTHER" id="PTHR18964:SF169">
    <property type="entry name" value="N-ACETYLMANNOSAMINE KINASE"/>
    <property type="match status" value="1"/>
</dbReference>
<comment type="similarity">
    <text evidence="1">Belongs to the ROK (NagC/XylR) family.</text>
</comment>
<dbReference type="InterPro" id="IPR043129">
    <property type="entry name" value="ATPase_NBD"/>
</dbReference>
<dbReference type="EMBL" id="JAATJN010000001">
    <property type="protein sequence ID" value="NJC58759.1"/>
    <property type="molecule type" value="Genomic_DNA"/>
</dbReference>
<evidence type="ECO:0000313" key="3">
    <source>
        <dbReference type="Proteomes" id="UP000576792"/>
    </source>
</evidence>
<dbReference type="Proteomes" id="UP000576792">
    <property type="component" value="Unassembled WGS sequence"/>
</dbReference>
<reference evidence="2 3" key="1">
    <citation type="submission" date="2020-03" db="EMBL/GenBank/DDBJ databases">
        <title>Sequencing the genomes of 1000 actinobacteria strains.</title>
        <authorList>
            <person name="Klenk H.-P."/>
        </authorList>
    </citation>
    <scope>NUCLEOTIDE SEQUENCE [LARGE SCALE GENOMIC DNA]</scope>
    <source>
        <strain evidence="2 3">DSM 18964</strain>
    </source>
</reference>
<accession>A0A846RY52</accession>
<organism evidence="2 3">
    <name type="scientific">Brevibacterium marinum</name>
    <dbReference type="NCBI Taxonomy" id="418643"/>
    <lineage>
        <taxon>Bacteria</taxon>
        <taxon>Bacillati</taxon>
        <taxon>Actinomycetota</taxon>
        <taxon>Actinomycetes</taxon>
        <taxon>Micrococcales</taxon>
        <taxon>Brevibacteriaceae</taxon>
        <taxon>Brevibacterium</taxon>
    </lineage>
</organism>
<dbReference type="GO" id="GO:0004340">
    <property type="term" value="F:glucokinase activity"/>
    <property type="evidence" value="ECO:0007669"/>
    <property type="project" value="UniProtKB-EC"/>
</dbReference>
<dbReference type="RefSeq" id="WP_167952700.1">
    <property type="nucleotide sequence ID" value="NZ_BAAAPQ010000026.1"/>
</dbReference>
<dbReference type="Pfam" id="PF00480">
    <property type="entry name" value="ROK"/>
    <property type="match status" value="1"/>
</dbReference>
<keyword evidence="3" id="KW-1185">Reference proteome</keyword>